<evidence type="ECO:0000256" key="2">
    <source>
        <dbReference type="ARBA" id="ARBA00023136"/>
    </source>
</evidence>
<protein>
    <recommendedName>
        <fullName evidence="6">LPS-assembly lipoprotein LptE</fullName>
    </recommendedName>
</protein>
<gene>
    <name evidence="6" type="primary">lptE</name>
    <name evidence="8" type="ORF">GEV47_15965</name>
</gene>
<comment type="subunit">
    <text evidence="6">Component of the lipopolysaccharide transport and assembly complex. Interacts with LptD.</text>
</comment>
<evidence type="ECO:0000256" key="7">
    <source>
        <dbReference type="SAM" id="MobiDB-lite"/>
    </source>
</evidence>
<evidence type="ECO:0000256" key="6">
    <source>
        <dbReference type="HAMAP-Rule" id="MF_01186"/>
    </source>
</evidence>
<comment type="similarity">
    <text evidence="6">Belongs to the LptE lipoprotein family.</text>
</comment>
<keyword evidence="3 6" id="KW-0564">Palmitate</keyword>
<keyword evidence="2 6" id="KW-0472">Membrane</keyword>
<dbReference type="GO" id="GO:1990351">
    <property type="term" value="C:transporter complex"/>
    <property type="evidence" value="ECO:0007669"/>
    <property type="project" value="TreeGrafter"/>
</dbReference>
<dbReference type="GO" id="GO:0009279">
    <property type="term" value="C:cell outer membrane"/>
    <property type="evidence" value="ECO:0007669"/>
    <property type="project" value="UniProtKB-SubCell"/>
</dbReference>
<dbReference type="OrthoDB" id="5298094at2"/>
<comment type="function">
    <text evidence="6">Together with LptD, is involved in the assembly of lipopolysaccharide (LPS) at the surface of the outer membrane. Required for the proper assembly of LptD. Binds LPS and may serve as the LPS recognition site at the outer membrane.</text>
</comment>
<evidence type="ECO:0000313" key="9">
    <source>
        <dbReference type="Proteomes" id="UP000451565"/>
    </source>
</evidence>
<reference evidence="8 9" key="1">
    <citation type="submission" date="2019-10" db="EMBL/GenBank/DDBJ databases">
        <title>Glaciimonas soli sp. nov., a psychrophilic bacterium isolated from the forest soil of a high elevation mountain in Taiwan.</title>
        <authorList>
            <person name="Wang L.-T."/>
            <person name="Shieh W.Y."/>
        </authorList>
    </citation>
    <scope>NUCLEOTIDE SEQUENCE [LARGE SCALE GENOMIC DNA]</scope>
    <source>
        <strain evidence="8 9">GS1</strain>
    </source>
</reference>
<proteinExistence type="inferred from homology"/>
<feature type="region of interest" description="Disordered" evidence="7">
    <location>
        <begin position="174"/>
        <end position="209"/>
    </location>
</feature>
<evidence type="ECO:0000313" key="8">
    <source>
        <dbReference type="EMBL" id="MQR02173.1"/>
    </source>
</evidence>
<dbReference type="Gene3D" id="3.30.160.150">
    <property type="entry name" value="Lipoprotein like domain"/>
    <property type="match status" value="1"/>
</dbReference>
<dbReference type="InterPro" id="IPR007485">
    <property type="entry name" value="LPS_assembly_LptE"/>
</dbReference>
<name>A0A843YWT4_9BURK</name>
<dbReference type="EMBL" id="WINI01000008">
    <property type="protein sequence ID" value="MQR02173.1"/>
    <property type="molecule type" value="Genomic_DNA"/>
</dbReference>
<dbReference type="GO" id="GO:0015920">
    <property type="term" value="P:lipopolysaccharide transport"/>
    <property type="evidence" value="ECO:0007669"/>
    <property type="project" value="TreeGrafter"/>
</dbReference>
<dbReference type="HAMAP" id="MF_01186">
    <property type="entry name" value="LPS_assembly_LptE"/>
    <property type="match status" value="1"/>
</dbReference>
<evidence type="ECO:0000256" key="3">
    <source>
        <dbReference type="ARBA" id="ARBA00023139"/>
    </source>
</evidence>
<dbReference type="Proteomes" id="UP000451565">
    <property type="component" value="Unassembled WGS sequence"/>
</dbReference>
<dbReference type="AlphaFoldDB" id="A0A843YWT4"/>
<feature type="compositionally biased region" description="Polar residues" evidence="7">
    <location>
        <begin position="180"/>
        <end position="209"/>
    </location>
</feature>
<comment type="caution">
    <text evidence="8">The sequence shown here is derived from an EMBL/GenBank/DDBJ whole genome shotgun (WGS) entry which is preliminary data.</text>
</comment>
<comment type="subcellular location">
    <subcellularLocation>
        <location evidence="6">Cell outer membrane</location>
        <topology evidence="6">Lipid-anchor</topology>
    </subcellularLocation>
</comment>
<dbReference type="PROSITE" id="PS51257">
    <property type="entry name" value="PROKAR_LIPOPROTEIN"/>
    <property type="match status" value="1"/>
</dbReference>
<dbReference type="Pfam" id="PF04390">
    <property type="entry name" value="LptE"/>
    <property type="match status" value="1"/>
</dbReference>
<evidence type="ECO:0000256" key="4">
    <source>
        <dbReference type="ARBA" id="ARBA00023237"/>
    </source>
</evidence>
<dbReference type="PANTHER" id="PTHR38098">
    <property type="entry name" value="LPS-ASSEMBLY LIPOPROTEIN LPTE"/>
    <property type="match status" value="1"/>
</dbReference>
<keyword evidence="5 6" id="KW-0449">Lipoprotein</keyword>
<sequence>MQRPSRNLFPRWMLIFALSALLAACGFHLRGSANLPFKSIYLGSATGTPLGVELKRNIQAGGQTIVLPKADGAEAIMDVISQKQEKTILTLNSQGQVREYMLYYRFTFRLLDAQKKVLMPETQITLKRDISYSQSEELSKVAEEALLYRDMQSDLVQQILRRFGALKPIATTDTAPVVSPETNTDSTPDTSGTLATPNVPGNTQPTPAK</sequence>
<dbReference type="PANTHER" id="PTHR38098:SF1">
    <property type="entry name" value="LPS-ASSEMBLY LIPOPROTEIN LPTE"/>
    <property type="match status" value="1"/>
</dbReference>
<keyword evidence="1 6" id="KW-0732">Signal</keyword>
<dbReference type="GO" id="GO:0001530">
    <property type="term" value="F:lipopolysaccharide binding"/>
    <property type="evidence" value="ECO:0007669"/>
    <property type="project" value="TreeGrafter"/>
</dbReference>
<evidence type="ECO:0000256" key="1">
    <source>
        <dbReference type="ARBA" id="ARBA00022729"/>
    </source>
</evidence>
<organism evidence="8 9">
    <name type="scientific">Glaciimonas soli</name>
    <dbReference type="NCBI Taxonomy" id="2590999"/>
    <lineage>
        <taxon>Bacteria</taxon>
        <taxon>Pseudomonadati</taxon>
        <taxon>Pseudomonadota</taxon>
        <taxon>Betaproteobacteria</taxon>
        <taxon>Burkholderiales</taxon>
        <taxon>Oxalobacteraceae</taxon>
        <taxon>Glaciimonas</taxon>
    </lineage>
</organism>
<dbReference type="GO" id="GO:0043165">
    <property type="term" value="P:Gram-negative-bacterium-type cell outer membrane assembly"/>
    <property type="evidence" value="ECO:0007669"/>
    <property type="project" value="UniProtKB-UniRule"/>
</dbReference>
<keyword evidence="9" id="KW-1185">Reference proteome</keyword>
<accession>A0A843YWT4</accession>
<evidence type="ECO:0000256" key="5">
    <source>
        <dbReference type="ARBA" id="ARBA00023288"/>
    </source>
</evidence>
<keyword evidence="4 6" id="KW-0998">Cell outer membrane</keyword>